<evidence type="ECO:0000256" key="9">
    <source>
        <dbReference type="ARBA" id="ARBA00022840"/>
    </source>
</evidence>
<keyword evidence="11 14" id="KW-0324">Glycolysis</keyword>
<evidence type="ECO:0000256" key="2">
    <source>
        <dbReference type="ARBA" id="ARBA00004997"/>
    </source>
</evidence>
<dbReference type="OrthoDB" id="9812123at2"/>
<dbReference type="UniPathway" id="UPA00109">
    <property type="reaction ID" value="UER00188"/>
</dbReference>
<dbReference type="InterPro" id="IPR011037">
    <property type="entry name" value="Pyrv_Knase-like_insert_dom_sf"/>
</dbReference>
<proteinExistence type="inferred from homology"/>
<dbReference type="PROSITE" id="PS00110">
    <property type="entry name" value="PYRUVATE_KINASE"/>
    <property type="match status" value="1"/>
</dbReference>
<dbReference type="InterPro" id="IPR001697">
    <property type="entry name" value="Pyr_Knase"/>
</dbReference>
<evidence type="ECO:0000256" key="3">
    <source>
        <dbReference type="ARBA" id="ARBA00008663"/>
    </source>
</evidence>
<evidence type="ECO:0000313" key="18">
    <source>
        <dbReference type="Proteomes" id="UP000184268"/>
    </source>
</evidence>
<dbReference type="InterPro" id="IPR036918">
    <property type="entry name" value="Pyrv_Knase_C_sf"/>
</dbReference>
<dbReference type="InterPro" id="IPR015795">
    <property type="entry name" value="Pyrv_Knase_C"/>
</dbReference>
<evidence type="ECO:0000256" key="14">
    <source>
        <dbReference type="RuleBase" id="RU000504"/>
    </source>
</evidence>
<dbReference type="Gene3D" id="3.20.20.60">
    <property type="entry name" value="Phosphoenolpyruvate-binding domains"/>
    <property type="match status" value="1"/>
</dbReference>
<evidence type="ECO:0000256" key="10">
    <source>
        <dbReference type="ARBA" id="ARBA00022842"/>
    </source>
</evidence>
<dbReference type="Gene3D" id="2.40.33.10">
    <property type="entry name" value="PK beta-barrel domain-like"/>
    <property type="match status" value="1"/>
</dbReference>
<dbReference type="GO" id="GO:0000287">
    <property type="term" value="F:magnesium ion binding"/>
    <property type="evidence" value="ECO:0007669"/>
    <property type="project" value="UniProtKB-UniRule"/>
</dbReference>
<dbReference type="InterPro" id="IPR018209">
    <property type="entry name" value="Pyrv_Knase_AS"/>
</dbReference>
<keyword evidence="12 17" id="KW-0670">Pyruvate</keyword>
<keyword evidence="9" id="KW-0067">ATP-binding</keyword>
<comment type="cofactor">
    <cofactor evidence="1">
        <name>K(+)</name>
        <dbReference type="ChEBI" id="CHEBI:29103"/>
    </cofactor>
</comment>
<keyword evidence="8 14" id="KW-0418">Kinase</keyword>
<dbReference type="AlphaFoldDB" id="A0A1M5N623"/>
<reference evidence="17 18" key="1">
    <citation type="submission" date="2016-11" db="EMBL/GenBank/DDBJ databases">
        <authorList>
            <person name="Jaros S."/>
            <person name="Januszkiewicz K."/>
            <person name="Wedrychowicz H."/>
        </authorList>
    </citation>
    <scope>NUCLEOTIDE SEQUENCE [LARGE SCALE GENOMIC DNA]</scope>
    <source>
        <strain evidence="17 18">DSM 16917</strain>
    </source>
</reference>
<keyword evidence="7" id="KW-0547">Nucleotide-binding</keyword>
<dbReference type="Pfam" id="PF02887">
    <property type="entry name" value="PK_C"/>
    <property type="match status" value="1"/>
</dbReference>
<evidence type="ECO:0000256" key="8">
    <source>
        <dbReference type="ARBA" id="ARBA00022777"/>
    </source>
</evidence>
<dbReference type="FunFam" id="2.40.33.10:FF:000002">
    <property type="entry name" value="Pyruvate kinase"/>
    <property type="match status" value="1"/>
</dbReference>
<dbReference type="SUPFAM" id="SSF52935">
    <property type="entry name" value="PK C-terminal domain-like"/>
    <property type="match status" value="1"/>
</dbReference>
<dbReference type="Gene3D" id="3.40.1380.20">
    <property type="entry name" value="Pyruvate kinase, C-terminal domain"/>
    <property type="match status" value="1"/>
</dbReference>
<evidence type="ECO:0000256" key="7">
    <source>
        <dbReference type="ARBA" id="ARBA00022741"/>
    </source>
</evidence>
<feature type="domain" description="Pyruvate kinase barrel" evidence="15">
    <location>
        <begin position="3"/>
        <end position="328"/>
    </location>
</feature>
<dbReference type="Pfam" id="PF00224">
    <property type="entry name" value="PK"/>
    <property type="match status" value="1"/>
</dbReference>
<sequence>MLRRTKIVTTLGPATDRDGNLEKILLAGANVVRMNFSHGSPEDHIKRADEVRALAKKHGLQVGILGDLQGPKIRVSTFKDGKIHLAIGDHFILDSDMPKGEGTQERVGLDYKELPKDVGPGDILMLDDGRVQLQVESVQGNAVHTKVTVAGPLSNNKGINKLGGGLSAPALTDKDKADIITAAKIQVDYLAVSFPRTGADLDYARELALQAGLTAHIVSKVERAEAVANDEAMDDVIKASDVVMVARGDLGVEIGDPELVGVQKRLIGRARHHNKVVITATQMMESMITSPMPTRAEVMDVANAVLDGTDAVMLSAETAAGDFPEETVQAMARVCLGAEKHPSARTSSHRLTDVFSSVEETIAMATMYAANHLEGIKGIVALTESGTTPLLMSRITSNLPIIALSRHQSALNRMALIRGVAPLQFDSSTHTEDTVIKAAIECAKQSGLIVVGDTILLTKGDMMETVGGTNTCKIVTVS</sequence>
<dbReference type="SUPFAM" id="SSF51621">
    <property type="entry name" value="Phosphoenolpyruvate/pyruvate domain"/>
    <property type="match status" value="1"/>
</dbReference>
<evidence type="ECO:0000256" key="1">
    <source>
        <dbReference type="ARBA" id="ARBA00001958"/>
    </source>
</evidence>
<evidence type="ECO:0000256" key="13">
    <source>
        <dbReference type="NCBIfam" id="TIGR01064"/>
    </source>
</evidence>
<comment type="similarity">
    <text evidence="3 14">Belongs to the pyruvate kinase family.</text>
</comment>
<dbReference type="GO" id="GO:0030955">
    <property type="term" value="F:potassium ion binding"/>
    <property type="evidence" value="ECO:0007669"/>
    <property type="project" value="UniProtKB-UniRule"/>
</dbReference>
<keyword evidence="18" id="KW-1185">Reference proteome</keyword>
<keyword evidence="5 14" id="KW-0808">Transferase</keyword>
<comment type="pathway">
    <text evidence="2 14">Carbohydrate degradation; glycolysis; pyruvate from D-glyceraldehyde 3-phosphate: step 5/5.</text>
</comment>
<evidence type="ECO:0000256" key="4">
    <source>
        <dbReference type="ARBA" id="ARBA00012142"/>
    </source>
</evidence>
<evidence type="ECO:0000256" key="5">
    <source>
        <dbReference type="ARBA" id="ARBA00022679"/>
    </source>
</evidence>
<dbReference type="GO" id="GO:0004743">
    <property type="term" value="F:pyruvate kinase activity"/>
    <property type="evidence" value="ECO:0007669"/>
    <property type="project" value="UniProtKB-UniRule"/>
</dbReference>
<evidence type="ECO:0000256" key="11">
    <source>
        <dbReference type="ARBA" id="ARBA00023152"/>
    </source>
</evidence>
<accession>A0A1M5N623</accession>
<dbReference type="EMBL" id="FQXG01000001">
    <property type="protein sequence ID" value="SHG84961.1"/>
    <property type="molecule type" value="Genomic_DNA"/>
</dbReference>
<dbReference type="InterPro" id="IPR015813">
    <property type="entry name" value="Pyrv/PenolPyrv_kinase-like_dom"/>
</dbReference>
<organism evidence="17 18">
    <name type="scientific">Ferrimonas marina</name>
    <dbReference type="NCBI Taxonomy" id="299255"/>
    <lineage>
        <taxon>Bacteria</taxon>
        <taxon>Pseudomonadati</taxon>
        <taxon>Pseudomonadota</taxon>
        <taxon>Gammaproteobacteria</taxon>
        <taxon>Alteromonadales</taxon>
        <taxon>Ferrimonadaceae</taxon>
        <taxon>Ferrimonas</taxon>
    </lineage>
</organism>
<comment type="catalytic activity">
    <reaction evidence="14">
        <text>pyruvate + ATP = phosphoenolpyruvate + ADP + H(+)</text>
        <dbReference type="Rhea" id="RHEA:18157"/>
        <dbReference type="ChEBI" id="CHEBI:15361"/>
        <dbReference type="ChEBI" id="CHEBI:15378"/>
        <dbReference type="ChEBI" id="CHEBI:30616"/>
        <dbReference type="ChEBI" id="CHEBI:58702"/>
        <dbReference type="ChEBI" id="CHEBI:456216"/>
        <dbReference type="EC" id="2.7.1.40"/>
    </reaction>
</comment>
<keyword evidence="10 14" id="KW-0460">Magnesium</keyword>
<dbReference type="PRINTS" id="PR01050">
    <property type="entry name" value="PYRUVTKNASE"/>
</dbReference>
<evidence type="ECO:0000256" key="12">
    <source>
        <dbReference type="ARBA" id="ARBA00023317"/>
    </source>
</evidence>
<evidence type="ECO:0000259" key="16">
    <source>
        <dbReference type="Pfam" id="PF02887"/>
    </source>
</evidence>
<name>A0A1M5N623_9GAMM</name>
<dbReference type="NCBIfam" id="NF004491">
    <property type="entry name" value="PRK05826.1"/>
    <property type="match status" value="1"/>
</dbReference>
<dbReference type="STRING" id="299255.SAMN02745129_0909"/>
<protein>
    <recommendedName>
        <fullName evidence="4 13">Pyruvate kinase</fullName>
        <ecNumber evidence="4 13">2.7.1.40</ecNumber>
    </recommendedName>
</protein>
<dbReference type="RefSeq" id="WP_067654431.1">
    <property type="nucleotide sequence ID" value="NZ_FQXG01000001.1"/>
</dbReference>
<dbReference type="SUPFAM" id="SSF50800">
    <property type="entry name" value="PK beta-barrel domain-like"/>
    <property type="match status" value="1"/>
</dbReference>
<keyword evidence="6" id="KW-0479">Metal-binding</keyword>
<dbReference type="EC" id="2.7.1.40" evidence="4 13"/>
<evidence type="ECO:0000313" key="17">
    <source>
        <dbReference type="EMBL" id="SHG84961.1"/>
    </source>
</evidence>
<dbReference type="Proteomes" id="UP000184268">
    <property type="component" value="Unassembled WGS sequence"/>
</dbReference>
<dbReference type="GO" id="GO:0005524">
    <property type="term" value="F:ATP binding"/>
    <property type="evidence" value="ECO:0007669"/>
    <property type="project" value="UniProtKB-KW"/>
</dbReference>
<dbReference type="PANTHER" id="PTHR11817">
    <property type="entry name" value="PYRUVATE KINASE"/>
    <property type="match status" value="1"/>
</dbReference>
<feature type="domain" description="Pyruvate kinase C-terminal" evidence="16">
    <location>
        <begin position="360"/>
        <end position="475"/>
    </location>
</feature>
<dbReference type="InterPro" id="IPR015793">
    <property type="entry name" value="Pyrv_Knase_brl"/>
</dbReference>
<evidence type="ECO:0000256" key="6">
    <source>
        <dbReference type="ARBA" id="ARBA00022723"/>
    </source>
</evidence>
<gene>
    <name evidence="17" type="ORF">SAMN02745129_0909</name>
</gene>
<evidence type="ECO:0000259" key="15">
    <source>
        <dbReference type="Pfam" id="PF00224"/>
    </source>
</evidence>
<dbReference type="InterPro" id="IPR040442">
    <property type="entry name" value="Pyrv_kinase-like_dom_sf"/>
</dbReference>
<dbReference type="NCBIfam" id="TIGR01064">
    <property type="entry name" value="pyruv_kin"/>
    <property type="match status" value="1"/>
</dbReference>
<dbReference type="InterPro" id="IPR015806">
    <property type="entry name" value="Pyrv_Knase_insert_dom_sf"/>
</dbReference>
<dbReference type="GO" id="GO:0016301">
    <property type="term" value="F:kinase activity"/>
    <property type="evidence" value="ECO:0007669"/>
    <property type="project" value="UniProtKB-KW"/>
</dbReference>